<reference evidence="2" key="1">
    <citation type="submission" date="2018-05" db="EMBL/GenBank/DDBJ databases">
        <authorList>
            <person name="Lanie J.A."/>
            <person name="Ng W.-L."/>
            <person name="Kazmierczak K.M."/>
            <person name="Andrzejewski T.M."/>
            <person name="Davidsen T.M."/>
            <person name="Wayne K.J."/>
            <person name="Tettelin H."/>
            <person name="Glass J.I."/>
            <person name="Rusch D."/>
            <person name="Podicherti R."/>
            <person name="Tsui H.-C.T."/>
            <person name="Winkler M.E."/>
        </authorList>
    </citation>
    <scope>NUCLEOTIDE SEQUENCE</scope>
</reference>
<name>A0A382DEZ6_9ZZZZ</name>
<organism evidence="2">
    <name type="scientific">marine metagenome</name>
    <dbReference type="NCBI Taxonomy" id="408172"/>
    <lineage>
        <taxon>unclassified sequences</taxon>
        <taxon>metagenomes</taxon>
        <taxon>ecological metagenomes</taxon>
    </lineage>
</organism>
<accession>A0A382DEZ6</accession>
<dbReference type="AlphaFoldDB" id="A0A382DEZ6"/>
<evidence type="ECO:0000256" key="1">
    <source>
        <dbReference type="SAM" id="MobiDB-lite"/>
    </source>
</evidence>
<evidence type="ECO:0000313" key="2">
    <source>
        <dbReference type="EMBL" id="SVB37076.1"/>
    </source>
</evidence>
<feature type="region of interest" description="Disordered" evidence="1">
    <location>
        <begin position="208"/>
        <end position="246"/>
    </location>
</feature>
<gene>
    <name evidence="2" type="ORF">METZ01_LOCUS189930</name>
</gene>
<protein>
    <submittedName>
        <fullName evidence="2">Uncharacterized protein</fullName>
    </submittedName>
</protein>
<proteinExistence type="predicted"/>
<dbReference type="EMBL" id="UINC01039097">
    <property type="protein sequence ID" value="SVB37076.1"/>
    <property type="molecule type" value="Genomic_DNA"/>
</dbReference>
<sequence>MKVFDQRTIRIGFVGVIATVLVVGAASSTWAQVNRRDVPIVTQPQQRFNSGQDIQPIFEGWTRNEDGSYQFLFGYLNRNYAERPEVPVGENNFFSPGDPDRGQPTYFYPRTNRYQFEVTVPSDFPTDSELIWEVTRQGSTQRAYGFLQADWEIDVNTITSNGRTQFGRGVEELYGNTAPLVTVEASHPSVGVGQPVTLTVRMTDDALPTALPERDDDAQPRRRRDPTLVPPDDAPDIPDNIPQYSKPYPKRNHMSVLWVVHRGPADAEFEPAGYQGWEDGMPGDGWTSGTFETAVSFDEPGTYTLRAFASDAMLTSRANVTITVTE</sequence>